<evidence type="ECO:0000313" key="8">
    <source>
        <dbReference type="Proteomes" id="UP000268192"/>
    </source>
</evidence>
<feature type="transmembrane region" description="Helical" evidence="5">
    <location>
        <begin position="42"/>
        <end position="61"/>
    </location>
</feature>
<feature type="region of interest" description="Disordered" evidence="4">
    <location>
        <begin position="399"/>
        <end position="427"/>
    </location>
</feature>
<keyword evidence="1 5" id="KW-0812">Transmembrane</keyword>
<gene>
    <name evidence="7" type="ORF">D5400_19405</name>
</gene>
<evidence type="ECO:0000256" key="2">
    <source>
        <dbReference type="ARBA" id="ARBA00022989"/>
    </source>
</evidence>
<feature type="transmembrane region" description="Helical" evidence="5">
    <location>
        <begin position="264"/>
        <end position="284"/>
    </location>
</feature>
<feature type="transmembrane region" description="Helical" evidence="5">
    <location>
        <begin position="290"/>
        <end position="310"/>
    </location>
</feature>
<evidence type="ECO:0000256" key="1">
    <source>
        <dbReference type="ARBA" id="ARBA00022692"/>
    </source>
</evidence>
<feature type="transmembrane region" description="Helical" evidence="5">
    <location>
        <begin position="230"/>
        <end position="252"/>
    </location>
</feature>
<dbReference type="PROSITE" id="PS50850">
    <property type="entry name" value="MFS"/>
    <property type="match status" value="1"/>
</dbReference>
<evidence type="ECO:0000256" key="5">
    <source>
        <dbReference type="SAM" id="Phobius"/>
    </source>
</evidence>
<name>A0A3Q8XQU1_9HYPH</name>
<proteinExistence type="predicted"/>
<dbReference type="OrthoDB" id="9810614at2"/>
<evidence type="ECO:0000256" key="3">
    <source>
        <dbReference type="ARBA" id="ARBA00023136"/>
    </source>
</evidence>
<organism evidence="7 8">
    <name type="scientific">Georhizobium profundi</name>
    <dbReference type="NCBI Taxonomy" id="2341112"/>
    <lineage>
        <taxon>Bacteria</taxon>
        <taxon>Pseudomonadati</taxon>
        <taxon>Pseudomonadota</taxon>
        <taxon>Alphaproteobacteria</taxon>
        <taxon>Hyphomicrobiales</taxon>
        <taxon>Rhizobiaceae</taxon>
        <taxon>Georhizobium</taxon>
    </lineage>
</organism>
<dbReference type="InterPro" id="IPR036259">
    <property type="entry name" value="MFS_trans_sf"/>
</dbReference>
<dbReference type="RefSeq" id="WP_126011805.1">
    <property type="nucleotide sequence ID" value="NZ_CP032509.1"/>
</dbReference>
<dbReference type="EMBL" id="CP032509">
    <property type="protein sequence ID" value="AZN73168.1"/>
    <property type="molecule type" value="Genomic_DNA"/>
</dbReference>
<dbReference type="GO" id="GO:0022857">
    <property type="term" value="F:transmembrane transporter activity"/>
    <property type="evidence" value="ECO:0007669"/>
    <property type="project" value="InterPro"/>
</dbReference>
<dbReference type="SUPFAM" id="SSF103473">
    <property type="entry name" value="MFS general substrate transporter"/>
    <property type="match status" value="1"/>
</dbReference>
<dbReference type="Gene3D" id="1.20.1250.20">
    <property type="entry name" value="MFS general substrate transporter like domains"/>
    <property type="match status" value="2"/>
</dbReference>
<feature type="transmembrane region" description="Helical" evidence="5">
    <location>
        <begin position="159"/>
        <end position="181"/>
    </location>
</feature>
<keyword evidence="8" id="KW-1185">Reference proteome</keyword>
<dbReference type="PANTHER" id="PTHR23521:SF3">
    <property type="entry name" value="MFS TRANSPORTER"/>
    <property type="match status" value="1"/>
</dbReference>
<dbReference type="KEGG" id="abaw:D5400_19405"/>
<feature type="transmembrane region" description="Helical" evidence="5">
    <location>
        <begin position="202"/>
        <end position="224"/>
    </location>
</feature>
<feature type="domain" description="Major facilitator superfamily (MFS) profile" evidence="6">
    <location>
        <begin position="199"/>
        <end position="427"/>
    </location>
</feature>
<sequence length="427" mass="44398">MARNLLPIFALLLGTAFLLAGNGLHGLLLPMRGSMEGFSSASLGLLGTSWASGFVLGCLLAPRLVKRIGHVRAFSAFAAGAAIVALLTGLLVDPIAWIVLRALTGFSMAAVFMVIESWLNERSTNDSRGMVFSLYMTITYVAIVAGQMSIATGDISTPTFFMIAGILYCMALLPTAVSSAVSPSPLREVRLDLKGLYRNSPVACVSIFLIGVANGAFGTLGPVFAAQVGLAEGAVASLMSVTIFAGAVAQFPAGRLSDRVDRRYVLAAVAALAGTVGILMMVTVATDLTVLFVLIALYGAASYTLYPIAVAHANDFARPEDFVKVSGGLLLLYGIGTIVGPTIGGPAMDAGGPHAIFAITLVSHLSIAVYAILRSRRRAAVPDADKEAFKTLPSVRVATQQGIHLDPRANLDSPSEPGPSDRQSSAA</sequence>
<keyword evidence="2 5" id="KW-1133">Transmembrane helix</keyword>
<dbReference type="InterPro" id="IPR011701">
    <property type="entry name" value="MFS"/>
</dbReference>
<keyword evidence="3 5" id="KW-0472">Membrane</keyword>
<dbReference type="InterPro" id="IPR047200">
    <property type="entry name" value="MFS_YcaD-like"/>
</dbReference>
<dbReference type="GO" id="GO:0005886">
    <property type="term" value="C:plasma membrane"/>
    <property type="evidence" value="ECO:0007669"/>
    <property type="project" value="TreeGrafter"/>
</dbReference>
<feature type="transmembrane region" description="Helical" evidence="5">
    <location>
        <begin position="73"/>
        <end position="92"/>
    </location>
</feature>
<protein>
    <submittedName>
        <fullName evidence="7">MFS transporter</fullName>
    </submittedName>
</protein>
<dbReference type="PANTHER" id="PTHR23521">
    <property type="entry name" value="TRANSPORTER MFS SUPERFAMILY"/>
    <property type="match status" value="1"/>
</dbReference>
<evidence type="ECO:0000313" key="7">
    <source>
        <dbReference type="EMBL" id="AZN73168.1"/>
    </source>
</evidence>
<dbReference type="InterPro" id="IPR020846">
    <property type="entry name" value="MFS_dom"/>
</dbReference>
<evidence type="ECO:0000256" key="4">
    <source>
        <dbReference type="SAM" id="MobiDB-lite"/>
    </source>
</evidence>
<dbReference type="Pfam" id="PF07690">
    <property type="entry name" value="MFS_1"/>
    <property type="match status" value="1"/>
</dbReference>
<dbReference type="Proteomes" id="UP000268192">
    <property type="component" value="Chromosome"/>
</dbReference>
<feature type="transmembrane region" description="Helical" evidence="5">
    <location>
        <begin position="322"/>
        <end position="343"/>
    </location>
</feature>
<accession>A0A3Q8XQU1</accession>
<feature type="transmembrane region" description="Helical" evidence="5">
    <location>
        <begin position="355"/>
        <end position="373"/>
    </location>
</feature>
<feature type="transmembrane region" description="Helical" evidence="5">
    <location>
        <begin position="98"/>
        <end position="119"/>
    </location>
</feature>
<evidence type="ECO:0000259" key="6">
    <source>
        <dbReference type="PROSITE" id="PS50850"/>
    </source>
</evidence>
<dbReference type="AlphaFoldDB" id="A0A3Q8XQU1"/>
<dbReference type="CDD" id="cd17477">
    <property type="entry name" value="MFS_YcaD_like"/>
    <property type="match status" value="1"/>
</dbReference>
<feature type="transmembrane region" description="Helical" evidence="5">
    <location>
        <begin position="131"/>
        <end position="153"/>
    </location>
</feature>
<reference evidence="7 8" key="1">
    <citation type="submission" date="2018-09" db="EMBL/GenBank/DDBJ databases">
        <title>Marinorhizobium profundi gen. nov., sp. nov., isolated from a deep-sea sediment sample from the New Britain Trench and proposal of Marinorhizobiaceae fam. nov. in the order Rhizobiales of the class Alphaproteobacteria.</title>
        <authorList>
            <person name="Cao J."/>
        </authorList>
    </citation>
    <scope>NUCLEOTIDE SEQUENCE [LARGE SCALE GENOMIC DNA]</scope>
    <source>
        <strain evidence="7 8">WS11</strain>
    </source>
</reference>